<evidence type="ECO:0000313" key="7">
    <source>
        <dbReference type="EMBL" id="XBO43163.1"/>
    </source>
</evidence>
<protein>
    <submittedName>
        <fullName evidence="7">FAD-linked oxidase C-terminal domain-containing protein</fullName>
    </submittedName>
</protein>
<accession>A0AAU7JS90</accession>
<evidence type="ECO:0000256" key="3">
    <source>
        <dbReference type="ARBA" id="ARBA00022630"/>
    </source>
</evidence>
<keyword evidence="4" id="KW-0274">FAD</keyword>
<dbReference type="InterPro" id="IPR051914">
    <property type="entry name" value="FAD-linked_OxidoTrans_Type4"/>
</dbReference>
<name>A0AAU7JS90_9MICO</name>
<feature type="domain" description="FAD-binding PCMH-type" evidence="6">
    <location>
        <begin position="37"/>
        <end position="216"/>
    </location>
</feature>
<dbReference type="InterPro" id="IPR016164">
    <property type="entry name" value="FAD-linked_Oxase-like_C"/>
</dbReference>
<dbReference type="GO" id="GO:0016491">
    <property type="term" value="F:oxidoreductase activity"/>
    <property type="evidence" value="ECO:0007669"/>
    <property type="project" value="UniProtKB-KW"/>
</dbReference>
<organism evidence="7">
    <name type="scientific">Pedococcus sp. KACC 23699</name>
    <dbReference type="NCBI Taxonomy" id="3149228"/>
    <lineage>
        <taxon>Bacteria</taxon>
        <taxon>Bacillati</taxon>
        <taxon>Actinomycetota</taxon>
        <taxon>Actinomycetes</taxon>
        <taxon>Micrococcales</taxon>
        <taxon>Intrasporangiaceae</taxon>
        <taxon>Pedococcus</taxon>
    </lineage>
</organism>
<keyword evidence="3" id="KW-0285">Flavoprotein</keyword>
<dbReference type="InterPro" id="IPR006094">
    <property type="entry name" value="Oxid_FAD_bind_N"/>
</dbReference>
<keyword evidence="5" id="KW-0560">Oxidoreductase</keyword>
<evidence type="ECO:0000259" key="6">
    <source>
        <dbReference type="PROSITE" id="PS51387"/>
    </source>
</evidence>
<dbReference type="SUPFAM" id="SSF56176">
    <property type="entry name" value="FAD-binding/transporter-associated domain-like"/>
    <property type="match status" value="1"/>
</dbReference>
<dbReference type="Pfam" id="PF01565">
    <property type="entry name" value="FAD_binding_4"/>
    <property type="match status" value="1"/>
</dbReference>
<dbReference type="PANTHER" id="PTHR42934">
    <property type="entry name" value="GLYCOLATE OXIDASE SUBUNIT GLCD"/>
    <property type="match status" value="1"/>
</dbReference>
<dbReference type="InterPro" id="IPR016166">
    <property type="entry name" value="FAD-bd_PCMH"/>
</dbReference>
<proteinExistence type="inferred from homology"/>
<evidence type="ECO:0000256" key="1">
    <source>
        <dbReference type="ARBA" id="ARBA00001974"/>
    </source>
</evidence>
<dbReference type="PROSITE" id="PS51387">
    <property type="entry name" value="FAD_PCMH"/>
    <property type="match status" value="1"/>
</dbReference>
<reference evidence="7" key="1">
    <citation type="submission" date="2024-05" db="EMBL/GenBank/DDBJ databases">
        <authorList>
            <person name="Kim S."/>
            <person name="Heo J."/>
            <person name="Choi H."/>
            <person name="Choi Y."/>
            <person name="Kwon S.-W."/>
            <person name="Kim Y."/>
        </authorList>
    </citation>
    <scope>NUCLEOTIDE SEQUENCE</scope>
    <source>
        <strain evidence="7">KACC 23699</strain>
    </source>
</reference>
<dbReference type="Gene3D" id="1.10.45.10">
    <property type="entry name" value="Vanillyl-alcohol Oxidase, Chain A, domain 4"/>
    <property type="match status" value="1"/>
</dbReference>
<dbReference type="Pfam" id="PF02913">
    <property type="entry name" value="FAD-oxidase_C"/>
    <property type="match status" value="1"/>
</dbReference>
<comment type="similarity">
    <text evidence="2">Belongs to the FAD-binding oxidoreductase/transferase type 4 family.</text>
</comment>
<comment type="cofactor">
    <cofactor evidence="1">
        <name>FAD</name>
        <dbReference type="ChEBI" id="CHEBI:57692"/>
    </cofactor>
</comment>
<dbReference type="SUPFAM" id="SSF55103">
    <property type="entry name" value="FAD-linked oxidases, C-terminal domain"/>
    <property type="match status" value="1"/>
</dbReference>
<dbReference type="InterPro" id="IPR016169">
    <property type="entry name" value="FAD-bd_PCMH_sub2"/>
</dbReference>
<dbReference type="PANTHER" id="PTHR42934:SF2">
    <property type="entry name" value="GLYCOLATE OXIDASE SUBUNIT GLCD"/>
    <property type="match status" value="1"/>
</dbReference>
<dbReference type="EMBL" id="CP157483">
    <property type="protein sequence ID" value="XBO43163.1"/>
    <property type="molecule type" value="Genomic_DNA"/>
</dbReference>
<dbReference type="InterPro" id="IPR016171">
    <property type="entry name" value="Vanillyl_alc_oxidase_C-sub2"/>
</dbReference>
<gene>
    <name evidence="7" type="ORF">ABEG17_16595</name>
</gene>
<dbReference type="FunFam" id="3.30.70.2740:FF:000001">
    <property type="entry name" value="D-lactate dehydrogenase mitochondrial"/>
    <property type="match status" value="1"/>
</dbReference>
<dbReference type="Gene3D" id="3.30.465.10">
    <property type="match status" value="1"/>
</dbReference>
<evidence type="ECO:0000256" key="2">
    <source>
        <dbReference type="ARBA" id="ARBA00008000"/>
    </source>
</evidence>
<dbReference type="Gene3D" id="3.30.70.2740">
    <property type="match status" value="1"/>
</dbReference>
<dbReference type="InterPro" id="IPR004113">
    <property type="entry name" value="FAD-bd_oxidored_4_C"/>
</dbReference>
<dbReference type="RefSeq" id="WP_406830592.1">
    <property type="nucleotide sequence ID" value="NZ_CP157483.1"/>
</dbReference>
<evidence type="ECO:0000256" key="5">
    <source>
        <dbReference type="ARBA" id="ARBA00023002"/>
    </source>
</evidence>
<dbReference type="AlphaFoldDB" id="A0AAU7JS90"/>
<evidence type="ECO:0000256" key="4">
    <source>
        <dbReference type="ARBA" id="ARBA00022827"/>
    </source>
</evidence>
<dbReference type="GO" id="GO:0071949">
    <property type="term" value="F:FAD binding"/>
    <property type="evidence" value="ECO:0007669"/>
    <property type="project" value="InterPro"/>
</dbReference>
<sequence length="453" mass="46424">MSDTTAIDELAELLPGRVLTEGTAMEAFSTDASRAVLLGSPSAVVTATSTDDVAVALRWASDHRVPVSVRGSGTGLTGGAVAYPGGLVISLAQMDAIVAVDPANRLAHVQAGVITAEIDRAAAAHGLMYAPDPASYQESTIGGNIATNAGGLRCVKFGVTADSIAGLEVVLATGEVIRTGGQTRKDVVGYDLTRLFVGSEGTLGVVTAATVRLLPRPTGDTITFRAAFPSLVDAGEAVTAIMRRTSPPDVMELMDRLSVEAVERLQPTGVVVDGAAAVLVGQFIGPGARSDVVAVAEICRAQNALSVDQADGDVLLEARRVTGRALSAEGLRVSSDIAVPISRLADMFAAIEQIGMAHGVAIPTFAHAGDGNLHPSVIVDPLDADARDRGERILDEVSDAALALGGTLTGEHGIGSLKRHALPKQLDAPTLAAHRLVKTAFDPLGILSPGRGI</sequence>
<dbReference type="InterPro" id="IPR036318">
    <property type="entry name" value="FAD-bd_PCMH-like_sf"/>
</dbReference>